<feature type="compositionally biased region" description="Basic and acidic residues" evidence="1">
    <location>
        <begin position="844"/>
        <end position="859"/>
    </location>
</feature>
<reference evidence="3" key="1">
    <citation type="journal article" date="2020" name="Nat. Ecol. Evol.">
        <title>Deeply conserved synteny resolves early events in vertebrate evolution.</title>
        <authorList>
            <person name="Simakov O."/>
            <person name="Marletaz F."/>
            <person name="Yue J.X."/>
            <person name="O'Connell B."/>
            <person name="Jenkins J."/>
            <person name="Brandt A."/>
            <person name="Calef R."/>
            <person name="Tung C.H."/>
            <person name="Huang T.K."/>
            <person name="Schmutz J."/>
            <person name="Satoh N."/>
            <person name="Yu J.K."/>
            <person name="Putnam N.H."/>
            <person name="Green R.E."/>
            <person name="Rokhsar D.S."/>
        </authorList>
    </citation>
    <scope>NUCLEOTIDE SEQUENCE [LARGE SCALE GENOMIC DNA]</scope>
    <source>
        <strain evidence="3">S238N-H82</strain>
    </source>
</reference>
<feature type="compositionally biased region" description="Basic and acidic residues" evidence="1">
    <location>
        <begin position="944"/>
        <end position="953"/>
    </location>
</feature>
<dbReference type="GeneID" id="118404983"/>
<dbReference type="PANTHER" id="PTHR23034:SF2">
    <property type="entry name" value="GLUTAMATE-RICH PROTEIN 3"/>
    <property type="match status" value="1"/>
</dbReference>
<evidence type="ECO:0000259" key="2">
    <source>
        <dbReference type="Pfam" id="PF15257"/>
    </source>
</evidence>
<dbReference type="Pfam" id="PF15257">
    <property type="entry name" value="DUF4590"/>
    <property type="match status" value="1"/>
</dbReference>
<feature type="compositionally biased region" description="Acidic residues" evidence="1">
    <location>
        <begin position="653"/>
        <end position="706"/>
    </location>
</feature>
<evidence type="ECO:0000313" key="3">
    <source>
        <dbReference type="Proteomes" id="UP000001554"/>
    </source>
</evidence>
<feature type="compositionally biased region" description="Basic and acidic residues" evidence="1">
    <location>
        <begin position="426"/>
        <end position="454"/>
    </location>
</feature>
<feature type="compositionally biased region" description="Basic and acidic residues" evidence="1">
    <location>
        <begin position="1235"/>
        <end position="1250"/>
    </location>
</feature>
<feature type="compositionally biased region" description="Acidic residues" evidence="1">
    <location>
        <begin position="590"/>
        <end position="607"/>
    </location>
</feature>
<dbReference type="InterPro" id="IPR001611">
    <property type="entry name" value="Leu-rich_rpt"/>
</dbReference>
<feature type="compositionally biased region" description="Polar residues" evidence="1">
    <location>
        <begin position="486"/>
        <end position="500"/>
    </location>
</feature>
<feature type="compositionally biased region" description="Polar residues" evidence="1">
    <location>
        <begin position="392"/>
        <end position="401"/>
    </location>
</feature>
<evidence type="ECO:0000313" key="4">
    <source>
        <dbReference type="RefSeq" id="XP_035660275.1"/>
    </source>
</evidence>
<proteinExistence type="predicted"/>
<feature type="compositionally biased region" description="Basic and acidic residues" evidence="1">
    <location>
        <begin position="968"/>
        <end position="998"/>
    </location>
</feature>
<dbReference type="Proteomes" id="UP000001554">
    <property type="component" value="Chromosome 17"/>
</dbReference>
<feature type="compositionally biased region" description="Basic and acidic residues" evidence="1">
    <location>
        <begin position="867"/>
        <end position="905"/>
    </location>
</feature>
<dbReference type="RefSeq" id="XP_035660275.1">
    <property type="nucleotide sequence ID" value="XM_035804382.1"/>
</dbReference>
<feature type="compositionally biased region" description="Polar residues" evidence="1">
    <location>
        <begin position="408"/>
        <end position="425"/>
    </location>
</feature>
<keyword evidence="3" id="KW-1185">Reference proteome</keyword>
<sequence length="1399" mass="153989">MARREHKRHVRELLAQAIVHKTLDMERARQVEIKKKLEEISKIERVQRIRTERGRHGDEDIIPYLSPRGSRPHSAEDYPNPRAYTNGTRPKTAPQFPKGHRRRRQDGPPVYFDEEGMPLLPPQARRAEEPRESVDSHYLYQVDPAALRTFTNNMGNMDLGGGVSPYTLPVVDPTMLETGSPHPTPRKPASSRRRTRSGGNGSSGGSTYRGRRLKPPSNKGSLTLHRMEPPKAHRTQLQSMCEVTMRYVGKNIHLDVERFDYRDEIMVEQQHCGGNTLVVFRELLHEGTSFSFISRRHRGFPFSLTFYLNGLQDIRLSACCEYKHKKGRKLGSKLGHFELVNIEGAAPCYRCQAAEGVPRQPRPPKGKKKSKEETSVPDKQGSNSDRKLTFASDLQSTASHTSTKETEPNINQTNAIDSQKSSSNEESVKPADSHSPESMEEDRSVTPRETEEKQSSLGSERQSIVGGDKQSMLGKESSGHSITEDLATQTKRPSSATQSAVEVEVHHGKEAQSMMGDDAESIVEVEEVRNLEEDASKSSNEASVIDEIIEEGSEVIEHGSHSDDPAPTGNGDERMDVEDEIKETETSEDKTEEADNYEEDFEEEGETEGDKESEGGSSKKEDDAKDEQYTPPDSEEEEIAELEEEITTKETAEADEVMDEELKETAESDEVMDEEEKEEEVEEELKEGNKEEDEVAEVEVEEEVPMETDQGSKIERRSSSSSSSGSSSSSSSDSEIEDEVDKPSEKTESVQEEVAEEIPPEEVLKASASEAESVPESVEKAESVKTESVKSEKAESVRSEKSDSQEGKEESVHTEKADSKEDKAESEKEESVKSEDGDNAASEKSAENKDDNTSEKAESVAENTEPETPKADSEEDKAESVADKSEAGESENFKAESETSDKKDGAGMYDGAESQSSTEKAETEKEDETVGSTKESITEAIAEATKETPHQSEVELSDDDESDSDGEDSGKESEKEEEDSPGKENETEIDQGDSKEADVAAEEEKEEVQSQPESARSVELTDPLSPLVENKTEADLSGYKLDQQQVEELVSLVGNSDMLSSLVMRNGSVDDANAQKLCNAVKKSPASIKMLNFNLNKVGPEGAASVVDTLRTKPSIEVLLLHGNPLDGLISIYDSSKPDQSEPATSPQPDQPEPATSSQSDQPESATSEQSDQPEPAPSEQPDQPETATSEKSDQPEDDTAEQKDQQEKEDEGEEKEGKKEQEKDENPSDAEEDKDNKATVEEVKGEGSEGKAPYILQQLDIGDCGFGDGGAESLSRLLEHDCGPHVLMLTGNKGISADGWKKIADALKTNTTVKEIHFDYCEITNIEVAMLVDGLSENKTLQTVDLEGNNIAFGGGRKLLQMLEKNSTILDMKLHEGNSGMGDGVKKEIQDILEKRAS</sequence>
<protein>
    <submittedName>
        <fullName evidence="4">Glutamate-rich protein 3-like</fullName>
    </submittedName>
</protein>
<organism evidence="3 4">
    <name type="scientific">Branchiostoma floridae</name>
    <name type="common">Florida lancelet</name>
    <name type="synonym">Amphioxus</name>
    <dbReference type="NCBI Taxonomy" id="7739"/>
    <lineage>
        <taxon>Eukaryota</taxon>
        <taxon>Metazoa</taxon>
        <taxon>Chordata</taxon>
        <taxon>Cephalochordata</taxon>
        <taxon>Leptocardii</taxon>
        <taxon>Amphioxiformes</taxon>
        <taxon>Branchiostomatidae</taxon>
        <taxon>Branchiostoma</taxon>
    </lineage>
</organism>
<feature type="compositionally biased region" description="Low complexity" evidence="1">
    <location>
        <begin position="765"/>
        <end position="776"/>
    </location>
</feature>
<feature type="compositionally biased region" description="Basic and acidic residues" evidence="1">
    <location>
        <begin position="1189"/>
        <end position="1207"/>
    </location>
</feature>
<feature type="compositionally biased region" description="Basic and acidic residues" evidence="1">
    <location>
        <begin position="526"/>
        <end position="536"/>
    </location>
</feature>
<dbReference type="InterPro" id="IPR027962">
    <property type="entry name" value="ERICH3"/>
</dbReference>
<feature type="compositionally biased region" description="Acidic residues" evidence="1">
    <location>
        <begin position="633"/>
        <end position="645"/>
    </location>
</feature>
<evidence type="ECO:0000256" key="1">
    <source>
        <dbReference type="SAM" id="MobiDB-lite"/>
    </source>
</evidence>
<dbReference type="InterPro" id="IPR048257">
    <property type="entry name" value="DUF4590"/>
</dbReference>
<dbReference type="PANTHER" id="PTHR23034">
    <property type="entry name" value="GLUTAMATE-RICH PROTEIN 3"/>
    <property type="match status" value="1"/>
</dbReference>
<feature type="domain" description="DUF4590" evidence="2">
    <location>
        <begin position="253"/>
        <end position="365"/>
    </location>
</feature>
<accession>A0A9J7HKZ6</accession>
<feature type="region of interest" description="Disordered" evidence="1">
    <location>
        <begin position="355"/>
        <end position="1031"/>
    </location>
</feature>
<feature type="region of interest" description="Disordered" evidence="1">
    <location>
        <begin position="170"/>
        <end position="234"/>
    </location>
</feature>
<feature type="compositionally biased region" description="Basic and acidic residues" evidence="1">
    <location>
        <begin position="1216"/>
        <end position="1227"/>
    </location>
</feature>
<feature type="compositionally biased region" description="Basic and acidic residues" evidence="1">
    <location>
        <begin position="555"/>
        <end position="564"/>
    </location>
</feature>
<feature type="compositionally biased region" description="Polar residues" evidence="1">
    <location>
        <begin position="1142"/>
        <end position="1173"/>
    </location>
</feature>
<dbReference type="Pfam" id="PF13516">
    <property type="entry name" value="LRR_6"/>
    <property type="match status" value="2"/>
</dbReference>
<feature type="compositionally biased region" description="Basic and acidic residues" evidence="1">
    <location>
        <begin position="777"/>
        <end position="836"/>
    </location>
</feature>
<dbReference type="Gene3D" id="3.80.10.10">
    <property type="entry name" value="Ribonuclease Inhibitor"/>
    <property type="match status" value="2"/>
</dbReference>
<feature type="compositionally biased region" description="Acidic residues" evidence="1">
    <location>
        <begin position="750"/>
        <end position="760"/>
    </location>
</feature>
<feature type="compositionally biased region" description="Low complexity" evidence="1">
    <location>
        <begin position="719"/>
        <end position="733"/>
    </location>
</feature>
<dbReference type="InterPro" id="IPR032675">
    <property type="entry name" value="LRR_dom_sf"/>
</dbReference>
<feature type="region of interest" description="Disordered" evidence="1">
    <location>
        <begin position="57"/>
        <end position="133"/>
    </location>
</feature>
<dbReference type="OMA" id="HKMEDES"/>
<feature type="compositionally biased region" description="Basic and acidic residues" evidence="1">
    <location>
        <begin position="608"/>
        <end position="628"/>
    </location>
</feature>
<dbReference type="OrthoDB" id="120976at2759"/>
<feature type="compositionally biased region" description="Acidic residues" evidence="1">
    <location>
        <begin position="955"/>
        <end position="967"/>
    </location>
</feature>
<dbReference type="SUPFAM" id="SSF52047">
    <property type="entry name" value="RNI-like"/>
    <property type="match status" value="1"/>
</dbReference>
<dbReference type="KEGG" id="bfo:118404983"/>
<gene>
    <name evidence="4" type="primary">LOC118404983</name>
</gene>
<feature type="region of interest" description="Disordered" evidence="1">
    <location>
        <begin position="1131"/>
        <end position="1252"/>
    </location>
</feature>
<name>A0A9J7HKZ6_BRAFL</name>
<reference evidence="4" key="2">
    <citation type="submission" date="2025-08" db="UniProtKB">
        <authorList>
            <consortium name="RefSeq"/>
        </authorList>
    </citation>
    <scope>IDENTIFICATION</scope>
    <source>
        <strain evidence="4">S238N-H82</strain>
        <tissue evidence="4">Testes</tissue>
    </source>
</reference>
<dbReference type="SMART" id="SM00368">
    <property type="entry name" value="LRR_RI"/>
    <property type="match status" value="3"/>
</dbReference>